<feature type="compositionally biased region" description="Low complexity" evidence="1">
    <location>
        <begin position="299"/>
        <end position="311"/>
    </location>
</feature>
<keyword evidence="4" id="KW-1185">Reference proteome</keyword>
<reference evidence="3 4" key="1">
    <citation type="submission" date="2020-07" db="EMBL/GenBank/DDBJ databases">
        <authorList>
            <person name="Partida-Martinez L."/>
            <person name="Huntemann M."/>
            <person name="Clum A."/>
            <person name="Wang J."/>
            <person name="Palaniappan K."/>
            <person name="Ritter S."/>
            <person name="Chen I.-M."/>
            <person name="Stamatis D."/>
            <person name="Reddy T."/>
            <person name="O'Malley R."/>
            <person name="Daum C."/>
            <person name="Shapiro N."/>
            <person name="Ivanova N."/>
            <person name="Kyrpides N."/>
            <person name="Woyke T."/>
        </authorList>
    </citation>
    <scope>NUCLEOTIDE SEQUENCE [LARGE SCALE GENOMIC DNA]</scope>
    <source>
        <strain evidence="3 4">AT2.17</strain>
    </source>
</reference>
<feature type="region of interest" description="Disordered" evidence="1">
    <location>
        <begin position="286"/>
        <end position="332"/>
    </location>
</feature>
<organism evidence="3 4">
    <name type="scientific">Nocardioides cavernae</name>
    <dbReference type="NCBI Taxonomy" id="1921566"/>
    <lineage>
        <taxon>Bacteria</taxon>
        <taxon>Bacillati</taxon>
        <taxon>Actinomycetota</taxon>
        <taxon>Actinomycetes</taxon>
        <taxon>Propionibacteriales</taxon>
        <taxon>Nocardioidaceae</taxon>
        <taxon>Nocardioides</taxon>
    </lineage>
</organism>
<dbReference type="Proteomes" id="UP000549911">
    <property type="component" value="Unassembled WGS sequence"/>
</dbReference>
<feature type="signal peptide" evidence="2">
    <location>
        <begin position="1"/>
        <end position="17"/>
    </location>
</feature>
<dbReference type="RefSeq" id="WP_179620620.1">
    <property type="nucleotide sequence ID" value="NZ_JACCBW010000003.1"/>
</dbReference>
<keyword evidence="2" id="KW-0732">Signal</keyword>
<feature type="compositionally biased region" description="Polar residues" evidence="1">
    <location>
        <begin position="312"/>
        <end position="332"/>
    </location>
</feature>
<sequence>MAATTMSLGLLAGPAGAAGSRTVSGPATGDDDVYLTYVRCDDLFGSAVAPQSRINLGPYAAPLGRRSLGLVPAAGGSAAGPYATIESLADVDASVSVAATGGGRGVSWILAVTQASPVGTAWRGRATVSVPAGSWQQVSASELTYTWTLVDLATGAALDAAGTATPAAFAAEHGDGAGFVVTGLGCDGKAFNLDAVRSSGTTLDFEGVTLTSTIAAGRQQVAVGDEVEITGRVTDGAGRLTGDSLVLEQRVPGAGWSPVGRPVLAGRDGVARVSVPVAETTEFRWHRPEGQYADEGWSQTVTVTATQPAQPDQSNQSGQSGQPDQSEAPAQQ</sequence>
<dbReference type="AlphaFoldDB" id="A0A7Y9H4V9"/>
<dbReference type="EMBL" id="JACCBW010000003">
    <property type="protein sequence ID" value="NYE37987.1"/>
    <property type="molecule type" value="Genomic_DNA"/>
</dbReference>
<evidence type="ECO:0000313" key="4">
    <source>
        <dbReference type="Proteomes" id="UP000549911"/>
    </source>
</evidence>
<feature type="chain" id="PRO_5030696370" evidence="2">
    <location>
        <begin position="18"/>
        <end position="332"/>
    </location>
</feature>
<evidence type="ECO:0000313" key="3">
    <source>
        <dbReference type="EMBL" id="NYE37987.1"/>
    </source>
</evidence>
<evidence type="ECO:0000256" key="1">
    <source>
        <dbReference type="SAM" id="MobiDB-lite"/>
    </source>
</evidence>
<evidence type="ECO:0000256" key="2">
    <source>
        <dbReference type="SAM" id="SignalP"/>
    </source>
</evidence>
<name>A0A7Y9H4V9_9ACTN</name>
<protein>
    <submittedName>
        <fullName evidence="3">Uncharacterized protein</fullName>
    </submittedName>
</protein>
<gene>
    <name evidence="3" type="ORF">F4692_003132</name>
</gene>
<comment type="caution">
    <text evidence="3">The sequence shown here is derived from an EMBL/GenBank/DDBJ whole genome shotgun (WGS) entry which is preliminary data.</text>
</comment>
<proteinExistence type="predicted"/>
<reference evidence="3 4" key="2">
    <citation type="submission" date="2020-08" db="EMBL/GenBank/DDBJ databases">
        <title>The Agave Microbiome: Exploring the role of microbial communities in plant adaptations to desert environments.</title>
        <authorList>
            <person name="Partida-Martinez L.P."/>
        </authorList>
    </citation>
    <scope>NUCLEOTIDE SEQUENCE [LARGE SCALE GENOMIC DNA]</scope>
    <source>
        <strain evidence="3 4">AT2.17</strain>
    </source>
</reference>
<accession>A0A7Y9H4V9</accession>